<name>A0A9W9F436_9EURO</name>
<evidence type="ECO:0000313" key="6">
    <source>
        <dbReference type="EMBL" id="KAJ5093308.1"/>
    </source>
</evidence>
<evidence type="ECO:0000256" key="2">
    <source>
        <dbReference type="ARBA" id="ARBA00010743"/>
    </source>
</evidence>
<protein>
    <recommendedName>
        <fullName evidence="4">Mediator of RNA polymerase II transcription subunit 20</fullName>
    </recommendedName>
    <alternativeName>
        <fullName evidence="4">Mediator complex subunit 20</fullName>
    </alternativeName>
</protein>
<reference evidence="6" key="2">
    <citation type="journal article" date="2023" name="IMA Fungus">
        <title>Comparative genomic study of the Penicillium genus elucidates a diverse pangenome and 15 lateral gene transfer events.</title>
        <authorList>
            <person name="Petersen C."/>
            <person name="Sorensen T."/>
            <person name="Nielsen M.R."/>
            <person name="Sondergaard T.E."/>
            <person name="Sorensen J.L."/>
            <person name="Fitzpatrick D.A."/>
            <person name="Frisvad J.C."/>
            <person name="Nielsen K.L."/>
        </authorList>
    </citation>
    <scope>NUCLEOTIDE SEQUENCE</scope>
    <source>
        <strain evidence="6">IBT 30069</strain>
    </source>
</reference>
<evidence type="ECO:0000256" key="4">
    <source>
        <dbReference type="RuleBase" id="RU364152"/>
    </source>
</evidence>
<evidence type="ECO:0000313" key="7">
    <source>
        <dbReference type="Proteomes" id="UP001149165"/>
    </source>
</evidence>
<feature type="region of interest" description="Disordered" evidence="5">
    <location>
        <begin position="90"/>
        <end position="139"/>
    </location>
</feature>
<keyword evidence="4" id="KW-0010">Activator</keyword>
<dbReference type="Proteomes" id="UP001149165">
    <property type="component" value="Unassembled WGS sequence"/>
</dbReference>
<evidence type="ECO:0000256" key="1">
    <source>
        <dbReference type="ARBA" id="ARBA00004123"/>
    </source>
</evidence>
<dbReference type="OrthoDB" id="1854899at2759"/>
<keyword evidence="7" id="KW-1185">Reference proteome</keyword>
<dbReference type="Pfam" id="PF08612">
    <property type="entry name" value="Med20"/>
    <property type="match status" value="1"/>
</dbReference>
<keyword evidence="4" id="KW-0804">Transcription</keyword>
<dbReference type="GO" id="GO:0006357">
    <property type="term" value="P:regulation of transcription by RNA polymerase II"/>
    <property type="evidence" value="ECO:0007669"/>
    <property type="project" value="InterPro"/>
</dbReference>
<keyword evidence="3 4" id="KW-0539">Nucleus</keyword>
<dbReference type="AlphaFoldDB" id="A0A9W9F436"/>
<comment type="similarity">
    <text evidence="2 4">Belongs to the Mediator complex subunit 20 family.</text>
</comment>
<dbReference type="GO" id="GO:0016592">
    <property type="term" value="C:mediator complex"/>
    <property type="evidence" value="ECO:0007669"/>
    <property type="project" value="InterPro"/>
</dbReference>
<gene>
    <name evidence="4" type="primary">MED20</name>
    <name evidence="6" type="ORF">N7456_009169</name>
</gene>
<comment type="caution">
    <text evidence="6">The sequence shown here is derived from an EMBL/GenBank/DDBJ whole genome shotgun (WGS) entry which is preliminary data.</text>
</comment>
<sequence>MPITGVYFIPSLPNASSARGVITERLRSVYPDEDLLPLGQWSLEQKLMRDTPSLLPGYKGTPHYMHFLSIATHYPKHGFIYTAGPPKAPNQQLSLSTSAGNGASPGQTPNPQGTNSNSPQVPGSSMPTPPQLQSATDSKSFAAGSEVMTIVPSSSFGMLFSHFVYACQPFWAHRMTVSVSNGVVFDVGDFRVRLGDVRQVWPTARARGTVIEIEWRGPTLVDTVTSSLSRSGEDKNANADGDADSGIDVDFSAVDEADLDAEFIATAALIREFWVRLGIEGAREAILVPGYGKEIKDCLRKLRAREKRSGGESVAESEADTYAGADLAKQYMEVLRFNR</sequence>
<evidence type="ECO:0000256" key="3">
    <source>
        <dbReference type="ARBA" id="ARBA00023242"/>
    </source>
</evidence>
<evidence type="ECO:0000256" key="5">
    <source>
        <dbReference type="SAM" id="MobiDB-lite"/>
    </source>
</evidence>
<dbReference type="InterPro" id="IPR013921">
    <property type="entry name" value="Mediator_Med20"/>
</dbReference>
<dbReference type="GO" id="GO:0003712">
    <property type="term" value="F:transcription coregulator activity"/>
    <property type="evidence" value="ECO:0007669"/>
    <property type="project" value="InterPro"/>
</dbReference>
<proteinExistence type="inferred from homology"/>
<comment type="function">
    <text evidence="4">Component of the Mediator complex, a coactivator involved in the regulated transcription of nearly all RNA polymerase II-dependent genes. Mediator functions as a bridge to convey information from gene-specific regulatory proteins to the basal RNA polymerase II transcription machinery. Mediator is recruited to promoters by direct interactions with regulatory proteins and serves as a scaffold for the assembly of a functional preinitiation complex with RNA polymerase II and the general transcription factors.</text>
</comment>
<dbReference type="EMBL" id="JAPQKH010000006">
    <property type="protein sequence ID" value="KAJ5093308.1"/>
    <property type="molecule type" value="Genomic_DNA"/>
</dbReference>
<reference evidence="6" key="1">
    <citation type="submission" date="2022-11" db="EMBL/GenBank/DDBJ databases">
        <authorList>
            <person name="Petersen C."/>
        </authorList>
    </citation>
    <scope>NUCLEOTIDE SEQUENCE</scope>
    <source>
        <strain evidence="6">IBT 30069</strain>
    </source>
</reference>
<comment type="subunit">
    <text evidence="4">Component of the Mediator complex.</text>
</comment>
<keyword evidence="4" id="KW-0805">Transcription regulation</keyword>
<comment type="subcellular location">
    <subcellularLocation>
        <location evidence="1 4">Nucleus</location>
    </subcellularLocation>
</comment>
<accession>A0A9W9F436</accession>
<organism evidence="6 7">
    <name type="scientific">Penicillium angulare</name>
    <dbReference type="NCBI Taxonomy" id="116970"/>
    <lineage>
        <taxon>Eukaryota</taxon>
        <taxon>Fungi</taxon>
        <taxon>Dikarya</taxon>
        <taxon>Ascomycota</taxon>
        <taxon>Pezizomycotina</taxon>
        <taxon>Eurotiomycetes</taxon>
        <taxon>Eurotiomycetidae</taxon>
        <taxon>Eurotiales</taxon>
        <taxon>Aspergillaceae</taxon>
        <taxon>Penicillium</taxon>
    </lineage>
</organism>